<evidence type="ECO:0000313" key="1">
    <source>
        <dbReference type="EMBL" id="QTC86707.1"/>
    </source>
</evidence>
<dbReference type="EMBL" id="CP062006">
    <property type="protein sequence ID" value="QTC86707.1"/>
    <property type="molecule type" value="Genomic_DNA"/>
</dbReference>
<keyword evidence="2" id="KW-1185">Reference proteome</keyword>
<protein>
    <submittedName>
        <fullName evidence="1">Uncharacterized protein</fullName>
    </submittedName>
</protein>
<gene>
    <name evidence="1" type="ORF">IFE19_11200</name>
</gene>
<evidence type="ECO:0000313" key="2">
    <source>
        <dbReference type="Proteomes" id="UP000663942"/>
    </source>
</evidence>
<reference evidence="1 2" key="1">
    <citation type="submission" date="2020-09" db="EMBL/GenBank/DDBJ databases">
        <title>Brevundimonas sp. LVF1 isolated from an oligotrophic pond in Goettingen, Germany.</title>
        <authorList>
            <person name="Friedrich I."/>
            <person name="Klassen A."/>
            <person name="Neubauer H."/>
            <person name="Schneider D."/>
            <person name="Hertel R."/>
            <person name="Daniel R."/>
        </authorList>
    </citation>
    <scope>NUCLEOTIDE SEQUENCE [LARGE SCALE GENOMIC DNA]</scope>
    <source>
        <strain evidence="1 2">LVF1</strain>
    </source>
</reference>
<proteinExistence type="predicted"/>
<organism evidence="1 2">
    <name type="scientific">Brevundimonas pondensis</name>
    <dbReference type="NCBI Taxonomy" id="2774189"/>
    <lineage>
        <taxon>Bacteria</taxon>
        <taxon>Pseudomonadati</taxon>
        <taxon>Pseudomonadota</taxon>
        <taxon>Alphaproteobacteria</taxon>
        <taxon>Caulobacterales</taxon>
        <taxon>Caulobacteraceae</taxon>
        <taxon>Brevundimonas</taxon>
    </lineage>
</organism>
<accession>A0ABX7SGK9</accession>
<dbReference type="Proteomes" id="UP000663942">
    <property type="component" value="Chromosome"/>
</dbReference>
<sequence length="61" mass="6964">MRKQSCLRRNGAVETRDERKGASLTIEKFKISAFFALLERYASSTLILTRADDFQSNGHMP</sequence>
<name>A0ABX7SGK9_9CAUL</name>
<dbReference type="RefSeq" id="WP_207822326.1">
    <property type="nucleotide sequence ID" value="NZ_CP062006.1"/>
</dbReference>